<dbReference type="PRINTS" id="PR01415">
    <property type="entry name" value="ANKYRIN"/>
</dbReference>
<dbReference type="PROSITE" id="PS50088">
    <property type="entry name" value="ANK_REPEAT"/>
    <property type="match status" value="6"/>
</dbReference>
<proteinExistence type="predicted"/>
<feature type="repeat" description="ANK" evidence="3">
    <location>
        <begin position="286"/>
        <end position="318"/>
    </location>
</feature>
<name>A0A6H5IDW8_9HYME</name>
<evidence type="ECO:0000256" key="1">
    <source>
        <dbReference type="ARBA" id="ARBA00022737"/>
    </source>
</evidence>
<dbReference type="EMBL" id="CADCXV010000728">
    <property type="protein sequence ID" value="CAB0033879.1"/>
    <property type="molecule type" value="Genomic_DNA"/>
</dbReference>
<dbReference type="InterPro" id="IPR051165">
    <property type="entry name" value="Multifunctional_ANK_Repeat"/>
</dbReference>
<gene>
    <name evidence="5" type="ORF">TBRA_LOCUS5777</name>
</gene>
<evidence type="ECO:0000313" key="5">
    <source>
        <dbReference type="EMBL" id="CAB0033879.1"/>
    </source>
</evidence>
<dbReference type="Proteomes" id="UP000479190">
    <property type="component" value="Unassembled WGS sequence"/>
</dbReference>
<evidence type="ECO:0000313" key="6">
    <source>
        <dbReference type="Proteomes" id="UP000479190"/>
    </source>
</evidence>
<dbReference type="Gene3D" id="1.25.40.20">
    <property type="entry name" value="Ankyrin repeat-containing domain"/>
    <property type="match status" value="5"/>
</dbReference>
<protein>
    <submittedName>
        <fullName evidence="5">Uncharacterized protein</fullName>
    </submittedName>
</protein>
<sequence length="742" mass="83897">MFRGLVTDWQGQLPNLREIFQPKEIDWLLKQEVQEYIISDDNAKKTPIIQFVIDAGYKDEPEVDKNGKPLFRRDTPVHHAAGQYFSFHTKILMRNLFEKVYHRFDVNYVDEAGLTHFHAACKCDCTDAVKKFLEFGQDPNLLVPGTSDSPLHLALRYENEEIVELLLRNGADPSLVNKKGETALHIASQRWPNAELAKMAVNICHIADRPAQVEATHLVPVLYFGRKEAAEVLLTRGADPNLVSEKGETPVHKMSPKWAGIESAKMIFEIINEINCPVQVDARDKWGNTPLHWAVYHGVKNAAELLLRNGADPNVANKKGQTPLLLVIRHREAEDWVKLLFSISDEVNRTVQVDVRDKFGDTPLHTALRRKEKNEKLCRIVELLLRRGADPNSLDKEKLAPLHIIICMNKHIDVHLLKILFEASDEQHRRVQVDILDKSGNTPLHLALRYKNKDVAKFLLKNGADPNLADAEGSTSLHLICQKFNDAALLLNLFDTSREQQRTVQVDARDKSGNTPLHLALKKHNKKAFELLLRRGADPNLLNEEKLSALQIICMNNHLGVDFLKILFEASNKHRRSLVDIQDKSGNTPLHLALTLRDKNTIEFLLKNGANPNLTNCDGSTPLHVIAENKYDDDTIKTFFKICDDIKQTVKVDARDKLGYTALQLAVVNLKPYNVDVLLNRGANLSSFVFPTAIDLYVLDFKYTIGTNRSAAPSRSAQNRREEEDGPEEDSPGPTIVRTAYT</sequence>
<evidence type="ECO:0000256" key="2">
    <source>
        <dbReference type="ARBA" id="ARBA00023043"/>
    </source>
</evidence>
<feature type="region of interest" description="Disordered" evidence="4">
    <location>
        <begin position="710"/>
        <end position="742"/>
    </location>
</feature>
<dbReference type="OrthoDB" id="7616300at2759"/>
<feature type="repeat" description="ANK" evidence="3">
    <location>
        <begin position="512"/>
        <end position="544"/>
    </location>
</feature>
<dbReference type="Pfam" id="PF12796">
    <property type="entry name" value="Ank_2"/>
    <property type="match status" value="4"/>
</dbReference>
<feature type="repeat" description="ANK" evidence="3">
    <location>
        <begin position="146"/>
        <end position="178"/>
    </location>
</feature>
<accession>A0A6H5IDW8</accession>
<feature type="repeat" description="ANK" evidence="3">
    <location>
        <begin position="439"/>
        <end position="471"/>
    </location>
</feature>
<dbReference type="SUPFAM" id="SSF48403">
    <property type="entry name" value="Ankyrin repeat"/>
    <property type="match status" value="2"/>
</dbReference>
<dbReference type="AlphaFoldDB" id="A0A6H5IDW8"/>
<keyword evidence="6" id="KW-1185">Reference proteome</keyword>
<evidence type="ECO:0000256" key="3">
    <source>
        <dbReference type="PROSITE-ProRule" id="PRU00023"/>
    </source>
</evidence>
<keyword evidence="1" id="KW-0677">Repeat</keyword>
<keyword evidence="2 3" id="KW-0040">ANK repeat</keyword>
<feature type="repeat" description="ANK" evidence="3">
    <location>
        <begin position="359"/>
        <end position="396"/>
    </location>
</feature>
<feature type="repeat" description="ANK" evidence="3">
    <location>
        <begin position="585"/>
        <end position="617"/>
    </location>
</feature>
<dbReference type="SMART" id="SM00248">
    <property type="entry name" value="ANK"/>
    <property type="match status" value="14"/>
</dbReference>
<dbReference type="InterPro" id="IPR002110">
    <property type="entry name" value="Ankyrin_rpt"/>
</dbReference>
<reference evidence="5 6" key="1">
    <citation type="submission" date="2020-02" db="EMBL/GenBank/DDBJ databases">
        <authorList>
            <person name="Ferguson B K."/>
        </authorList>
    </citation>
    <scope>NUCLEOTIDE SEQUENCE [LARGE SCALE GENOMIC DNA]</scope>
</reference>
<dbReference type="PANTHER" id="PTHR24123:SF141">
    <property type="entry name" value="ANKYRIN 2, ISOFORM U"/>
    <property type="match status" value="1"/>
</dbReference>
<dbReference type="PANTHER" id="PTHR24123">
    <property type="entry name" value="ANKYRIN REPEAT-CONTAINING"/>
    <property type="match status" value="1"/>
</dbReference>
<evidence type="ECO:0000256" key="4">
    <source>
        <dbReference type="SAM" id="MobiDB-lite"/>
    </source>
</evidence>
<organism evidence="5 6">
    <name type="scientific">Trichogramma brassicae</name>
    <dbReference type="NCBI Taxonomy" id="86971"/>
    <lineage>
        <taxon>Eukaryota</taxon>
        <taxon>Metazoa</taxon>
        <taxon>Ecdysozoa</taxon>
        <taxon>Arthropoda</taxon>
        <taxon>Hexapoda</taxon>
        <taxon>Insecta</taxon>
        <taxon>Pterygota</taxon>
        <taxon>Neoptera</taxon>
        <taxon>Endopterygota</taxon>
        <taxon>Hymenoptera</taxon>
        <taxon>Apocrita</taxon>
        <taxon>Proctotrupomorpha</taxon>
        <taxon>Chalcidoidea</taxon>
        <taxon>Trichogrammatidae</taxon>
        <taxon>Trichogramma</taxon>
    </lineage>
</organism>
<dbReference type="InterPro" id="IPR036770">
    <property type="entry name" value="Ankyrin_rpt-contain_sf"/>
</dbReference>
<dbReference type="PROSITE" id="PS50297">
    <property type="entry name" value="ANK_REP_REGION"/>
    <property type="match status" value="6"/>
</dbReference>